<dbReference type="Proteomes" id="UP000886595">
    <property type="component" value="Unassembled WGS sequence"/>
</dbReference>
<keyword evidence="1" id="KW-0175">Coiled coil</keyword>
<protein>
    <submittedName>
        <fullName evidence="2">Uncharacterized protein</fullName>
    </submittedName>
</protein>
<dbReference type="EMBL" id="JAAMPC010000005">
    <property type="protein sequence ID" value="KAG2310805.1"/>
    <property type="molecule type" value="Genomic_DNA"/>
</dbReference>
<sequence length="88" mass="11021">MDYERLEIKLDCKRREKEWAELRDSVEEQEQRVKRKKLERQRRMLQYRREDIRLEIEECKKLENLRVALDGISTEVFKSESFDMRNLE</sequence>
<evidence type="ECO:0000313" key="3">
    <source>
        <dbReference type="Proteomes" id="UP000886595"/>
    </source>
</evidence>
<dbReference type="OrthoDB" id="1752102at2759"/>
<proteinExistence type="predicted"/>
<keyword evidence="3" id="KW-1185">Reference proteome</keyword>
<accession>A0A8X7VG49</accession>
<comment type="caution">
    <text evidence="2">The sequence shown here is derived from an EMBL/GenBank/DDBJ whole genome shotgun (WGS) entry which is preliminary data.</text>
</comment>
<gene>
    <name evidence="2" type="ORF">Bca52824_022362</name>
</gene>
<organism evidence="2 3">
    <name type="scientific">Brassica carinata</name>
    <name type="common">Ethiopian mustard</name>
    <name type="synonym">Abyssinian cabbage</name>
    <dbReference type="NCBI Taxonomy" id="52824"/>
    <lineage>
        <taxon>Eukaryota</taxon>
        <taxon>Viridiplantae</taxon>
        <taxon>Streptophyta</taxon>
        <taxon>Embryophyta</taxon>
        <taxon>Tracheophyta</taxon>
        <taxon>Spermatophyta</taxon>
        <taxon>Magnoliopsida</taxon>
        <taxon>eudicotyledons</taxon>
        <taxon>Gunneridae</taxon>
        <taxon>Pentapetalae</taxon>
        <taxon>rosids</taxon>
        <taxon>malvids</taxon>
        <taxon>Brassicales</taxon>
        <taxon>Brassicaceae</taxon>
        <taxon>Brassiceae</taxon>
        <taxon>Brassica</taxon>
    </lineage>
</organism>
<reference evidence="2 3" key="1">
    <citation type="submission" date="2020-02" db="EMBL/GenBank/DDBJ databases">
        <authorList>
            <person name="Ma Q."/>
            <person name="Huang Y."/>
            <person name="Song X."/>
            <person name="Pei D."/>
        </authorList>
    </citation>
    <scope>NUCLEOTIDE SEQUENCE [LARGE SCALE GENOMIC DNA]</scope>
    <source>
        <strain evidence="2">Sxm20200214</strain>
        <tissue evidence="2">Leaf</tissue>
    </source>
</reference>
<feature type="coiled-coil region" evidence="1">
    <location>
        <begin position="3"/>
        <end position="55"/>
    </location>
</feature>
<evidence type="ECO:0000256" key="1">
    <source>
        <dbReference type="SAM" id="Coils"/>
    </source>
</evidence>
<name>A0A8X7VG49_BRACI</name>
<evidence type="ECO:0000313" key="2">
    <source>
        <dbReference type="EMBL" id="KAG2310805.1"/>
    </source>
</evidence>
<dbReference type="AlphaFoldDB" id="A0A8X7VG49"/>